<reference evidence="2" key="1">
    <citation type="journal article" date="2020" name="Stud. Mycol.">
        <title>101 Dothideomycetes genomes: a test case for predicting lifestyles and emergence of pathogens.</title>
        <authorList>
            <person name="Haridas S."/>
            <person name="Albert R."/>
            <person name="Binder M."/>
            <person name="Bloem J."/>
            <person name="Labutti K."/>
            <person name="Salamov A."/>
            <person name="Andreopoulos B."/>
            <person name="Baker S."/>
            <person name="Barry K."/>
            <person name="Bills G."/>
            <person name="Bluhm B."/>
            <person name="Cannon C."/>
            <person name="Castanera R."/>
            <person name="Culley D."/>
            <person name="Daum C."/>
            <person name="Ezra D."/>
            <person name="Gonzalez J."/>
            <person name="Henrissat B."/>
            <person name="Kuo A."/>
            <person name="Liang C."/>
            <person name="Lipzen A."/>
            <person name="Lutzoni F."/>
            <person name="Magnuson J."/>
            <person name="Mondo S."/>
            <person name="Nolan M."/>
            <person name="Ohm R."/>
            <person name="Pangilinan J."/>
            <person name="Park H.-J."/>
            <person name="Ramirez L."/>
            <person name="Alfaro M."/>
            <person name="Sun H."/>
            <person name="Tritt A."/>
            <person name="Yoshinaga Y."/>
            <person name="Zwiers L.-H."/>
            <person name="Turgeon B."/>
            <person name="Goodwin S."/>
            <person name="Spatafora J."/>
            <person name="Crous P."/>
            <person name="Grigoriev I."/>
        </authorList>
    </citation>
    <scope>NUCLEOTIDE SEQUENCE</scope>
    <source>
        <strain evidence="2">CBS 262.69</strain>
    </source>
</reference>
<feature type="region of interest" description="Disordered" evidence="1">
    <location>
        <begin position="58"/>
        <end position="330"/>
    </location>
</feature>
<feature type="compositionally biased region" description="Polar residues" evidence="1">
    <location>
        <begin position="1"/>
        <end position="13"/>
    </location>
</feature>
<gene>
    <name evidence="2" type="ORF">EJ06DRAFT_549216</name>
</gene>
<feature type="compositionally biased region" description="Polar residues" evidence="1">
    <location>
        <begin position="21"/>
        <end position="30"/>
    </location>
</feature>
<feature type="region of interest" description="Disordered" evidence="1">
    <location>
        <begin position="1"/>
        <end position="42"/>
    </location>
</feature>
<feature type="compositionally biased region" description="Acidic residues" evidence="1">
    <location>
        <begin position="661"/>
        <end position="706"/>
    </location>
</feature>
<evidence type="ECO:0000313" key="3">
    <source>
        <dbReference type="Proteomes" id="UP000799640"/>
    </source>
</evidence>
<feature type="compositionally biased region" description="Low complexity" evidence="1">
    <location>
        <begin position="58"/>
        <end position="68"/>
    </location>
</feature>
<dbReference type="OrthoDB" id="3946221at2759"/>
<feature type="compositionally biased region" description="Acidic residues" evidence="1">
    <location>
        <begin position="760"/>
        <end position="780"/>
    </location>
</feature>
<name>A0A6G1HXJ3_9PEZI</name>
<feature type="compositionally biased region" description="Polar residues" evidence="1">
    <location>
        <begin position="469"/>
        <end position="479"/>
    </location>
</feature>
<feature type="compositionally biased region" description="Basic and acidic residues" evidence="1">
    <location>
        <begin position="781"/>
        <end position="797"/>
    </location>
</feature>
<evidence type="ECO:0000313" key="2">
    <source>
        <dbReference type="EMBL" id="KAF2400557.1"/>
    </source>
</evidence>
<accession>A0A6G1HXJ3</accession>
<feature type="compositionally biased region" description="Polar residues" evidence="1">
    <location>
        <begin position="885"/>
        <end position="904"/>
    </location>
</feature>
<feature type="compositionally biased region" description="Pro residues" evidence="1">
    <location>
        <begin position="1272"/>
        <end position="1289"/>
    </location>
</feature>
<feature type="region of interest" description="Disordered" evidence="1">
    <location>
        <begin position="1137"/>
        <end position="1289"/>
    </location>
</feature>
<feature type="compositionally biased region" description="Basic residues" evidence="1">
    <location>
        <begin position="127"/>
        <end position="143"/>
    </location>
</feature>
<feature type="region of interest" description="Disordered" evidence="1">
    <location>
        <begin position="399"/>
        <end position="486"/>
    </location>
</feature>
<feature type="region of interest" description="Disordered" evidence="1">
    <location>
        <begin position="546"/>
        <end position="623"/>
    </location>
</feature>
<feature type="compositionally biased region" description="Low complexity" evidence="1">
    <location>
        <begin position="399"/>
        <end position="414"/>
    </location>
</feature>
<dbReference type="Proteomes" id="UP000799640">
    <property type="component" value="Unassembled WGS sequence"/>
</dbReference>
<protein>
    <submittedName>
        <fullName evidence="2">Uncharacterized protein</fullName>
    </submittedName>
</protein>
<feature type="compositionally biased region" description="Basic and acidic residues" evidence="1">
    <location>
        <begin position="707"/>
        <end position="723"/>
    </location>
</feature>
<evidence type="ECO:0000256" key="1">
    <source>
        <dbReference type="SAM" id="MobiDB-lite"/>
    </source>
</evidence>
<keyword evidence="3" id="KW-1185">Reference proteome</keyword>
<feature type="compositionally biased region" description="Basic and acidic residues" evidence="1">
    <location>
        <begin position="736"/>
        <end position="759"/>
    </location>
</feature>
<feature type="region of interest" description="Disordered" evidence="1">
    <location>
        <begin position="646"/>
        <end position="1090"/>
    </location>
</feature>
<organism evidence="2 3">
    <name type="scientific">Trichodelitschia bisporula</name>
    <dbReference type="NCBI Taxonomy" id="703511"/>
    <lineage>
        <taxon>Eukaryota</taxon>
        <taxon>Fungi</taxon>
        <taxon>Dikarya</taxon>
        <taxon>Ascomycota</taxon>
        <taxon>Pezizomycotina</taxon>
        <taxon>Dothideomycetes</taxon>
        <taxon>Dothideomycetes incertae sedis</taxon>
        <taxon>Phaeotrichales</taxon>
        <taxon>Phaeotrichaceae</taxon>
        <taxon>Trichodelitschia</taxon>
    </lineage>
</organism>
<feature type="compositionally biased region" description="Polar residues" evidence="1">
    <location>
        <begin position="833"/>
        <end position="842"/>
    </location>
</feature>
<proteinExistence type="predicted"/>
<feature type="compositionally biased region" description="Pro residues" evidence="1">
    <location>
        <begin position="947"/>
        <end position="958"/>
    </location>
</feature>
<feature type="compositionally biased region" description="Acidic residues" evidence="1">
    <location>
        <begin position="1032"/>
        <end position="1048"/>
    </location>
</feature>
<feature type="compositionally biased region" description="Pro residues" evidence="1">
    <location>
        <begin position="180"/>
        <end position="189"/>
    </location>
</feature>
<feature type="compositionally biased region" description="Low complexity" evidence="1">
    <location>
        <begin position="974"/>
        <end position="995"/>
    </location>
</feature>
<sequence>MTTLLNLTSFESPPSSPDPLTVSNPFTQYPGSGRSRSKTPLVYRSPNLRRRKLTFDASSAIASSPSKSMVLDTGGGPGASPWRIKVTVEAEPQDDMKEEPPSPSRRAARGMARTMTIPIKDAGSSPAKKRPRRSGTPAVRKRAPTPGKKLLQLSQGDMEDTLSSQPESSPAKRRGRPRKNPVPPPPSSPPVEQSIEDVDAAPEQPTSSIINPRFDFSSLTPLHAKQPPATHRSQREARRALPPRLPNHRIVSGGENVLNFSPLPNRDTPHKDAVAYSSQRRGTARHVDNMPETSSVGRKRRRPLSAQEPDAATTSLLGRSSTKRPGNAHSDVDLWQNMISRHSSVTSTGASDDSDFGDVELTGRSIGDNTLMQSEEFTMVSIDSLESVREIHSSFVAAANATSAAEPSTTTSTDALRHSTTTAAPREPSKLSHSWFPGTPADKAQAPSRASSKPQSGERRSSPHLLRRSQPTSASSQPRADSKALGSPLNLVTGFTRAATASSVLQDALTDPIGAVRSSSVARGQDGPQAGSMDLFRASVSQRIVSSDPRYPTPNSAEKDVQSTPPAPRMLAPYPQLQAPRESESSRTSQDEVVDDAASVGSVGHSKRRESFRATAHPMSSPRQIIQEKIIQEKEAQWQAAREEVSRQIRAARKSDVMVIESDDDYEEEDEEESQDDAQEDEDGSHEEQELEEEVDELEEEQQEYEESVHDVGLEDENRRLEYDDQVDQEAFRQSIQERTRRLSFDSNHGDSLDAHQDMDQDESQSEHEDMDQDESGDEGEDHHEHEQDVSHRERSPAPEMQEAPKQSNPSPFPPLQAAPSWLKRLPPRDQPDASSTANSTIMPPPKPLPEHSTQPTRSPPKAPPDLSLGGSNIFALNAARNRTPEPSANPSPKLTSNPTSNPAPDNVIYPSIFGPASAVAAAATEDIWEEEASRETNRPRRAPRAPTAPSPPRPPSPNTSTLSSNMPPRPRLRASPTASSRSTTSRPARAARPRPTIPEPDSAADISALFRGVAGKGYTPHKPTAAPVPEADADAEESFSTEGDDAPDPSVLSIPPLAPNATSTPRYPPPSPQRLFTRPLGGQGLAKKPVRVSPVWNEIARPVRKSGVDAITRPMQKTGADAVASPVRKTGVDAVANPVQKTGTDTVATPVRKTGVDSGARPAQKAGTDAVPSPARKTTMDIASPAKQVKFVPDSTAGRKRNRDTYEENESAATDRNLPPPARESKRARHQPPKGWLGSLIDNVTGLFGRQRRPAPPRPAYPMTSTAPRTYAPPYPLPPLAPLPPLPARPHPDHPLLRTLPLLPETEPWSRIHYAALDSLWHWAAQAPARFAATRPENAKLMRPWKCFVGMRLRMAGLEAKLGERDVLVCALFWELLYLRDAKDFKERYGEELDLGKLGCLVPRGTVMTRADVARRLFSLMWGAETRAVGRDVPDAEMGDLRWRFEGWREGKWVWMADVVEFGVDGGEGGEKWARRGGVGMG</sequence>
<feature type="compositionally biased region" description="Polar residues" evidence="1">
    <location>
        <begin position="312"/>
        <end position="324"/>
    </location>
</feature>
<dbReference type="EMBL" id="ML996695">
    <property type="protein sequence ID" value="KAF2400557.1"/>
    <property type="molecule type" value="Genomic_DNA"/>
</dbReference>